<comment type="pathway">
    <text evidence="2">Carbohydrate biosynthesis; Calvin cycle.</text>
</comment>
<dbReference type="PANTHER" id="PTHR10285">
    <property type="entry name" value="URIDINE KINASE"/>
    <property type="match status" value="1"/>
</dbReference>
<organism evidence="18">
    <name type="scientific">Pelagomonas calceolata</name>
    <dbReference type="NCBI Taxonomy" id="35677"/>
    <lineage>
        <taxon>Eukaryota</taxon>
        <taxon>Sar</taxon>
        <taxon>Stramenopiles</taxon>
        <taxon>Ochrophyta</taxon>
        <taxon>Pelagophyceae</taxon>
        <taxon>Pelagomonadales</taxon>
        <taxon>Pelagomonadaceae</taxon>
        <taxon>Pelagomonas</taxon>
    </lineage>
</organism>
<dbReference type="GO" id="GO:0008974">
    <property type="term" value="F:phosphoribulokinase activity"/>
    <property type="evidence" value="ECO:0007669"/>
    <property type="project" value="UniProtKB-EC"/>
</dbReference>
<dbReference type="GO" id="GO:0005524">
    <property type="term" value="F:ATP binding"/>
    <property type="evidence" value="ECO:0007669"/>
    <property type="project" value="UniProtKB-KW"/>
</dbReference>
<dbReference type="PROSITE" id="PS00567">
    <property type="entry name" value="PHOSPHORIBULOKINASE"/>
    <property type="match status" value="1"/>
</dbReference>
<dbReference type="Pfam" id="PF00485">
    <property type="entry name" value="PRK"/>
    <property type="match status" value="1"/>
</dbReference>
<keyword evidence="7" id="KW-0934">Plastid</keyword>
<dbReference type="GO" id="GO:0009507">
    <property type="term" value="C:chloroplast"/>
    <property type="evidence" value="ECO:0007669"/>
    <property type="project" value="UniProtKB-SubCell"/>
</dbReference>
<dbReference type="SUPFAM" id="SSF52540">
    <property type="entry name" value="P-loop containing nucleoside triphosphate hydrolases"/>
    <property type="match status" value="1"/>
</dbReference>
<evidence type="ECO:0000313" key="18">
    <source>
        <dbReference type="EMBL" id="CAE0685923.1"/>
    </source>
</evidence>
<dbReference type="GO" id="GO:0042803">
    <property type="term" value="F:protein homodimerization activity"/>
    <property type="evidence" value="ECO:0007669"/>
    <property type="project" value="UniProtKB-ARBA"/>
</dbReference>
<keyword evidence="6" id="KW-0113">Calvin cycle</keyword>
<feature type="domain" description="Phosphoribulokinase/uridine kinase" evidence="17">
    <location>
        <begin position="45"/>
        <end position="248"/>
    </location>
</feature>
<sequence length="395" mass="43217">MAKIILALALAAQALVPTRTALKSTNVRANARSEMTMAADGGVVLIGVAADSGCGKSTFMRRLTGIFGGTNVGPLGGGFDNGGWETNTLVSDTTTVICLDDYHLNDRGGRKVTGRTALDLAENNFDLMYEQLKELKAGNAIKKPIYNHVNGTLDTPEEITPTQIVIVEGLHPMADPRVRELLDFSLYLDITDDVKFAWKIQRDMVERGHSLESIQQSIEARKPDFDAFVAPQRGDADVVIQVLPTDLIPDEKEGKVLKVKFIQKEGKANFDPAYLFDEGSTIEWTPCGKKLTCSYPGIKFAYGPDEFLGNDVTVLEMDGKFDNLQELIYVESHLSNTATKFYGELTQQMIKMGDSPGSDNGTGFFQTLASLKIREFYEKLSGVEVEVEAPAKVAA</sequence>
<name>A0A7S3ZKD2_9STRA</name>
<dbReference type="InterPro" id="IPR006083">
    <property type="entry name" value="PRK/URK"/>
</dbReference>
<evidence type="ECO:0000256" key="9">
    <source>
        <dbReference type="ARBA" id="ARBA00022741"/>
    </source>
</evidence>
<keyword evidence="5" id="KW-0602">Photosynthesis</keyword>
<keyword evidence="8" id="KW-0808">Transferase</keyword>
<evidence type="ECO:0000256" key="7">
    <source>
        <dbReference type="ARBA" id="ARBA00022640"/>
    </source>
</evidence>
<keyword evidence="10" id="KW-0418">Kinase</keyword>
<comment type="similarity">
    <text evidence="3 15">Belongs to the phosphoribulokinase family.</text>
</comment>
<evidence type="ECO:0000256" key="8">
    <source>
        <dbReference type="ARBA" id="ARBA00022679"/>
    </source>
</evidence>
<dbReference type="InterPro" id="IPR006082">
    <property type="entry name" value="PRK"/>
</dbReference>
<dbReference type="InterPro" id="IPR027417">
    <property type="entry name" value="P-loop_NTPase"/>
</dbReference>
<keyword evidence="13" id="KW-1015">Disulfide bond</keyword>
<comment type="catalytic activity">
    <reaction evidence="14 15">
        <text>D-ribulose 5-phosphate + ATP = D-ribulose 1,5-bisphosphate + ADP + H(+)</text>
        <dbReference type="Rhea" id="RHEA:19365"/>
        <dbReference type="ChEBI" id="CHEBI:15378"/>
        <dbReference type="ChEBI" id="CHEBI:30616"/>
        <dbReference type="ChEBI" id="CHEBI:57870"/>
        <dbReference type="ChEBI" id="CHEBI:58121"/>
        <dbReference type="ChEBI" id="CHEBI:456216"/>
        <dbReference type="EC" id="2.7.1.19"/>
    </reaction>
</comment>
<dbReference type="AlphaFoldDB" id="A0A7S3ZKD2"/>
<evidence type="ECO:0000256" key="6">
    <source>
        <dbReference type="ARBA" id="ARBA00022567"/>
    </source>
</evidence>
<evidence type="ECO:0000256" key="14">
    <source>
        <dbReference type="ARBA" id="ARBA00047663"/>
    </source>
</evidence>
<evidence type="ECO:0000256" key="16">
    <source>
        <dbReference type="SAM" id="SignalP"/>
    </source>
</evidence>
<dbReference type="Gene3D" id="3.40.50.300">
    <property type="entry name" value="P-loop containing nucleotide triphosphate hydrolases"/>
    <property type="match status" value="1"/>
</dbReference>
<evidence type="ECO:0000256" key="1">
    <source>
        <dbReference type="ARBA" id="ARBA00004229"/>
    </source>
</evidence>
<evidence type="ECO:0000256" key="13">
    <source>
        <dbReference type="ARBA" id="ARBA00023157"/>
    </source>
</evidence>
<dbReference type="CDD" id="cd02026">
    <property type="entry name" value="PRK"/>
    <property type="match status" value="1"/>
</dbReference>
<dbReference type="NCBIfam" id="NF005655">
    <property type="entry name" value="PRK07429.1"/>
    <property type="match status" value="1"/>
</dbReference>
<keyword evidence="11" id="KW-0067">ATP-binding</keyword>
<evidence type="ECO:0000256" key="5">
    <source>
        <dbReference type="ARBA" id="ARBA00022531"/>
    </source>
</evidence>
<comment type="subcellular location">
    <subcellularLocation>
        <location evidence="1">Plastid</location>
        <location evidence="1">Chloroplast</location>
    </subcellularLocation>
</comment>
<keyword evidence="4" id="KW-0150">Chloroplast</keyword>
<proteinExistence type="inferred from homology"/>
<feature type="signal peptide" evidence="16">
    <location>
        <begin position="1"/>
        <end position="21"/>
    </location>
</feature>
<evidence type="ECO:0000256" key="4">
    <source>
        <dbReference type="ARBA" id="ARBA00022528"/>
    </source>
</evidence>
<evidence type="ECO:0000256" key="12">
    <source>
        <dbReference type="ARBA" id="ARBA00022946"/>
    </source>
</evidence>
<evidence type="ECO:0000259" key="17">
    <source>
        <dbReference type="Pfam" id="PF00485"/>
    </source>
</evidence>
<dbReference type="EC" id="2.7.1.19" evidence="15"/>
<evidence type="ECO:0000256" key="11">
    <source>
        <dbReference type="ARBA" id="ARBA00022840"/>
    </source>
</evidence>
<protein>
    <recommendedName>
        <fullName evidence="15">Phosphoribulokinase</fullName>
        <ecNumber evidence="15">2.7.1.19</ecNumber>
    </recommendedName>
</protein>
<dbReference type="GO" id="GO:0019253">
    <property type="term" value="P:reductive pentose-phosphate cycle"/>
    <property type="evidence" value="ECO:0007669"/>
    <property type="project" value="UniProtKB-UniPathway"/>
</dbReference>
<dbReference type="UniPathway" id="UPA00116"/>
<gene>
    <name evidence="18" type="ORF">PCAL00307_LOCUS1357</name>
</gene>
<evidence type="ECO:0000256" key="2">
    <source>
        <dbReference type="ARBA" id="ARBA00005215"/>
    </source>
</evidence>
<evidence type="ECO:0000256" key="3">
    <source>
        <dbReference type="ARBA" id="ARBA00009719"/>
    </source>
</evidence>
<keyword evidence="12" id="KW-0809">Transit peptide</keyword>
<dbReference type="PRINTS" id="PR00478">
    <property type="entry name" value="PHRIBLKINASE"/>
</dbReference>
<dbReference type="FunFam" id="3.40.50.300:FF:000619">
    <property type="entry name" value="Phosphoribulokinase"/>
    <property type="match status" value="1"/>
</dbReference>
<feature type="chain" id="PRO_5030684260" description="Phosphoribulokinase" evidence="16">
    <location>
        <begin position="22"/>
        <end position="395"/>
    </location>
</feature>
<keyword evidence="16" id="KW-0732">Signal</keyword>
<evidence type="ECO:0000256" key="10">
    <source>
        <dbReference type="ARBA" id="ARBA00022777"/>
    </source>
</evidence>
<dbReference type="EMBL" id="HBIW01001581">
    <property type="protein sequence ID" value="CAE0685923.1"/>
    <property type="molecule type" value="Transcribed_RNA"/>
</dbReference>
<keyword evidence="9" id="KW-0547">Nucleotide-binding</keyword>
<accession>A0A7S3ZKD2</accession>
<evidence type="ECO:0000256" key="15">
    <source>
        <dbReference type="RuleBase" id="RU004082"/>
    </source>
</evidence>
<reference evidence="18" key="1">
    <citation type="submission" date="2021-01" db="EMBL/GenBank/DDBJ databases">
        <authorList>
            <person name="Corre E."/>
            <person name="Pelletier E."/>
            <person name="Niang G."/>
            <person name="Scheremetjew M."/>
            <person name="Finn R."/>
            <person name="Kale V."/>
            <person name="Holt S."/>
            <person name="Cochrane G."/>
            <person name="Meng A."/>
            <person name="Brown T."/>
            <person name="Cohen L."/>
        </authorList>
    </citation>
    <scope>NUCLEOTIDE SEQUENCE</scope>
    <source>
        <strain evidence="18">CCMP1756</strain>
    </source>
</reference>